<organism evidence="1 2">
    <name type="scientific">Sinomicrobium oceani</name>
    <dbReference type="NCBI Taxonomy" id="1150368"/>
    <lineage>
        <taxon>Bacteria</taxon>
        <taxon>Pseudomonadati</taxon>
        <taxon>Bacteroidota</taxon>
        <taxon>Flavobacteriia</taxon>
        <taxon>Flavobacteriales</taxon>
        <taxon>Flavobacteriaceae</taxon>
        <taxon>Sinomicrobium</taxon>
    </lineage>
</organism>
<protein>
    <submittedName>
        <fullName evidence="1">Uncharacterized protein</fullName>
    </submittedName>
</protein>
<keyword evidence="2" id="KW-1185">Reference proteome</keyword>
<dbReference type="NCBIfam" id="NF038153">
    <property type="entry name" value="lant_leader_L1a"/>
    <property type="match status" value="1"/>
</dbReference>
<dbReference type="RefSeq" id="WP_072316809.1">
    <property type="nucleotide sequence ID" value="NZ_FPJE01000007.1"/>
</dbReference>
<dbReference type="InterPro" id="IPR058238">
    <property type="entry name" value="Lant_leader_dom"/>
</dbReference>
<proteinExistence type="predicted"/>
<evidence type="ECO:0000313" key="2">
    <source>
        <dbReference type="Proteomes" id="UP000182248"/>
    </source>
</evidence>
<dbReference type="EMBL" id="FPJE01000007">
    <property type="protein sequence ID" value="SFW41766.1"/>
    <property type="molecule type" value="Genomic_DNA"/>
</dbReference>
<evidence type="ECO:0000313" key="1">
    <source>
        <dbReference type="EMBL" id="SFW41766.1"/>
    </source>
</evidence>
<gene>
    <name evidence="1" type="ORF">SAMN02927921_01576</name>
</gene>
<dbReference type="AlphaFoldDB" id="A0A1K1P4Z8"/>
<name>A0A1K1P4Z8_9FLAO</name>
<dbReference type="Proteomes" id="UP000182248">
    <property type="component" value="Unassembled WGS sequence"/>
</dbReference>
<reference evidence="1 2" key="1">
    <citation type="submission" date="2016-11" db="EMBL/GenBank/DDBJ databases">
        <authorList>
            <person name="Jaros S."/>
            <person name="Januszkiewicz K."/>
            <person name="Wedrychowicz H."/>
        </authorList>
    </citation>
    <scope>NUCLEOTIDE SEQUENCE [LARGE SCALE GENOMIC DNA]</scope>
    <source>
        <strain evidence="1 2">CGMCC 1.12145</strain>
    </source>
</reference>
<dbReference type="STRING" id="1150368.SAMN02927921_01576"/>
<sequence>MKKKIKKLSLNKKTISSLNLQTQNQIKGGDNSDPSLCQTCRDNDCPTDHTYCGPCDNTYQCGGPTDRNCQPMTGWGCQTELFACGT</sequence>
<accession>A0A1K1P4Z8</accession>